<organism evidence="6 7">
    <name type="scientific">Stephania japonica</name>
    <dbReference type="NCBI Taxonomy" id="461633"/>
    <lineage>
        <taxon>Eukaryota</taxon>
        <taxon>Viridiplantae</taxon>
        <taxon>Streptophyta</taxon>
        <taxon>Embryophyta</taxon>
        <taxon>Tracheophyta</taxon>
        <taxon>Spermatophyta</taxon>
        <taxon>Magnoliopsida</taxon>
        <taxon>Ranunculales</taxon>
        <taxon>Menispermaceae</taxon>
        <taxon>Menispermoideae</taxon>
        <taxon>Cissampelideae</taxon>
        <taxon>Stephania</taxon>
    </lineage>
</organism>
<dbReference type="CDD" id="cd07505">
    <property type="entry name" value="HAD_BPGM-like"/>
    <property type="match status" value="1"/>
</dbReference>
<keyword evidence="7" id="KW-1185">Reference proteome</keyword>
<dbReference type="Gene3D" id="1.10.150.240">
    <property type="entry name" value="Putative phosphatase, domain 2"/>
    <property type="match status" value="1"/>
</dbReference>
<dbReference type="SFLD" id="SFLDG01129">
    <property type="entry name" value="C1.5:_HAD__Beta-PGM__Phosphata"/>
    <property type="match status" value="1"/>
</dbReference>
<evidence type="ECO:0000256" key="5">
    <source>
        <dbReference type="SAM" id="SignalP"/>
    </source>
</evidence>
<sequence>MSVNYLFLLDFLLLYGGSRRSLSEISPLEAILFDVDGTLCDSDPIHFDVFQEMLLELGFNGGVPITEEFYVENIAGKHNDEMCSILFPNWDHERAQKFAEEKEARFRKSAPERLVPVNGLHKVRKWIEDRGLKRGAVTNAPRPNAELMISHLGLSDFFRTVVIGNECERAKPFPDPYLKGLQDLKASPSHTLVFEDSASGIKAGVAAGLPVIGITTRNPPHTLLEAGATFLIKDYDDPKLWKALEELETRASNAEAGA</sequence>
<gene>
    <name evidence="6" type="ORF">Sjap_005151</name>
</gene>
<name>A0AAP0K523_9MAGN</name>
<accession>A0AAP0K523</accession>
<feature type="signal peptide" evidence="5">
    <location>
        <begin position="1"/>
        <end position="23"/>
    </location>
</feature>
<evidence type="ECO:0000313" key="7">
    <source>
        <dbReference type="Proteomes" id="UP001417504"/>
    </source>
</evidence>
<dbReference type="NCBIfam" id="TIGR01509">
    <property type="entry name" value="HAD-SF-IA-v3"/>
    <property type="match status" value="1"/>
</dbReference>
<dbReference type="Pfam" id="PF13419">
    <property type="entry name" value="HAD_2"/>
    <property type="match status" value="1"/>
</dbReference>
<dbReference type="Proteomes" id="UP001417504">
    <property type="component" value="Unassembled WGS sequence"/>
</dbReference>
<dbReference type="InterPro" id="IPR023198">
    <property type="entry name" value="PGP-like_dom2"/>
</dbReference>
<dbReference type="SFLD" id="SFLDG01135">
    <property type="entry name" value="C1.5.6:_HAD__Beta-PGM__Phospha"/>
    <property type="match status" value="1"/>
</dbReference>
<dbReference type="InterPro" id="IPR036412">
    <property type="entry name" value="HAD-like_sf"/>
</dbReference>
<evidence type="ECO:0000256" key="3">
    <source>
        <dbReference type="ARBA" id="ARBA00022842"/>
    </source>
</evidence>
<dbReference type="AlphaFoldDB" id="A0AAP0K523"/>
<evidence type="ECO:0000256" key="1">
    <source>
        <dbReference type="ARBA" id="ARBA00001946"/>
    </source>
</evidence>
<evidence type="ECO:0000256" key="2">
    <source>
        <dbReference type="ARBA" id="ARBA00022723"/>
    </source>
</evidence>
<dbReference type="GO" id="GO:0003824">
    <property type="term" value="F:catalytic activity"/>
    <property type="evidence" value="ECO:0007669"/>
    <property type="project" value="UniProtKB-ARBA"/>
</dbReference>
<reference evidence="6 7" key="1">
    <citation type="submission" date="2024-01" db="EMBL/GenBank/DDBJ databases">
        <title>Genome assemblies of Stephania.</title>
        <authorList>
            <person name="Yang L."/>
        </authorList>
    </citation>
    <scope>NUCLEOTIDE SEQUENCE [LARGE SCALE GENOMIC DNA]</scope>
    <source>
        <strain evidence="6">QJT</strain>
        <tissue evidence="6">Leaf</tissue>
    </source>
</reference>
<protein>
    <recommendedName>
        <fullName evidence="8">Haloacid dehalogenase-like hydrolase domain-containing protein Sgpp</fullName>
    </recommendedName>
</protein>
<dbReference type="InterPro" id="IPR051600">
    <property type="entry name" value="Beta-PGM-like"/>
</dbReference>
<evidence type="ECO:0000256" key="4">
    <source>
        <dbReference type="ARBA" id="ARBA00023277"/>
    </source>
</evidence>
<dbReference type="GO" id="GO:0046872">
    <property type="term" value="F:metal ion binding"/>
    <property type="evidence" value="ECO:0007669"/>
    <property type="project" value="UniProtKB-KW"/>
</dbReference>
<dbReference type="SFLD" id="SFLDS00003">
    <property type="entry name" value="Haloacid_Dehalogenase"/>
    <property type="match status" value="1"/>
</dbReference>
<keyword evidence="3" id="KW-0460">Magnesium</keyword>
<keyword evidence="2" id="KW-0479">Metal-binding</keyword>
<feature type="chain" id="PRO_5042992043" description="Haloacid dehalogenase-like hydrolase domain-containing protein Sgpp" evidence="5">
    <location>
        <begin position="24"/>
        <end position="258"/>
    </location>
</feature>
<dbReference type="PANTHER" id="PTHR46193">
    <property type="entry name" value="6-PHOSPHOGLUCONATE PHOSPHATASE"/>
    <property type="match status" value="1"/>
</dbReference>
<evidence type="ECO:0000313" key="6">
    <source>
        <dbReference type="EMBL" id="KAK9145248.1"/>
    </source>
</evidence>
<keyword evidence="4" id="KW-0119">Carbohydrate metabolism</keyword>
<dbReference type="InterPro" id="IPR023214">
    <property type="entry name" value="HAD_sf"/>
</dbReference>
<dbReference type="InterPro" id="IPR006439">
    <property type="entry name" value="HAD-SF_hydro_IA"/>
</dbReference>
<keyword evidence="5" id="KW-0732">Signal</keyword>
<dbReference type="InterPro" id="IPR041492">
    <property type="entry name" value="HAD_2"/>
</dbReference>
<comment type="cofactor">
    <cofactor evidence="1">
        <name>Mg(2+)</name>
        <dbReference type="ChEBI" id="CHEBI:18420"/>
    </cofactor>
</comment>
<proteinExistence type="predicted"/>
<comment type="caution">
    <text evidence="6">The sequence shown here is derived from an EMBL/GenBank/DDBJ whole genome shotgun (WGS) entry which is preliminary data.</text>
</comment>
<dbReference type="Gene3D" id="3.40.50.1000">
    <property type="entry name" value="HAD superfamily/HAD-like"/>
    <property type="match status" value="1"/>
</dbReference>
<dbReference type="PANTHER" id="PTHR46193:SF18">
    <property type="entry name" value="HEXITOL PHOSPHATASE B"/>
    <property type="match status" value="1"/>
</dbReference>
<dbReference type="SUPFAM" id="SSF56784">
    <property type="entry name" value="HAD-like"/>
    <property type="match status" value="1"/>
</dbReference>
<evidence type="ECO:0008006" key="8">
    <source>
        <dbReference type="Google" id="ProtNLM"/>
    </source>
</evidence>
<dbReference type="EMBL" id="JBBNAE010000002">
    <property type="protein sequence ID" value="KAK9145248.1"/>
    <property type="molecule type" value="Genomic_DNA"/>
</dbReference>